<evidence type="ECO:0000256" key="1">
    <source>
        <dbReference type="ARBA" id="ARBA00022448"/>
    </source>
</evidence>
<comment type="function">
    <text evidence="8">Part of the ABC transporter complex LolCDE involved in the translocation of mature outer membrane-directed lipoproteins, from the inner membrane to the periplasmic chaperone, LolA. Responsible for the formation of the LolA-lipoprotein complex in an ATP-dependent manner.</text>
</comment>
<dbReference type="STRING" id="1122169.Lsha_2599"/>
<dbReference type="GO" id="GO:0089705">
    <property type="term" value="P:protein localization to outer membrane"/>
    <property type="evidence" value="ECO:0007669"/>
    <property type="project" value="TreeGrafter"/>
</dbReference>
<keyword evidence="5 8" id="KW-0067">ATP-binding</keyword>
<organism evidence="10 11">
    <name type="scientific">Legionella shakespearei DSM 23087</name>
    <dbReference type="NCBI Taxonomy" id="1122169"/>
    <lineage>
        <taxon>Bacteria</taxon>
        <taxon>Pseudomonadati</taxon>
        <taxon>Pseudomonadota</taxon>
        <taxon>Gammaproteobacteria</taxon>
        <taxon>Legionellales</taxon>
        <taxon>Legionellaceae</taxon>
        <taxon>Legionella</taxon>
    </lineage>
</organism>
<comment type="subcellular location">
    <subcellularLocation>
        <location evidence="8">Cell inner membrane</location>
        <topology evidence="8">Peripheral membrane protein</topology>
    </subcellularLocation>
</comment>
<evidence type="ECO:0000313" key="10">
    <source>
        <dbReference type="EMBL" id="KTD57217.1"/>
    </source>
</evidence>
<keyword evidence="3 8" id="KW-0997">Cell inner membrane</keyword>
<evidence type="ECO:0000256" key="3">
    <source>
        <dbReference type="ARBA" id="ARBA00022519"/>
    </source>
</evidence>
<dbReference type="eggNOG" id="COG1136">
    <property type="taxonomic scope" value="Bacteria"/>
</dbReference>
<keyword evidence="11" id="KW-1185">Reference proteome</keyword>
<evidence type="ECO:0000256" key="7">
    <source>
        <dbReference type="ARBA" id="ARBA00023136"/>
    </source>
</evidence>
<dbReference type="EMBL" id="LNYW01000069">
    <property type="protein sequence ID" value="KTD57217.1"/>
    <property type="molecule type" value="Genomic_DNA"/>
</dbReference>
<keyword evidence="4 8" id="KW-0547">Nucleotide-binding</keyword>
<evidence type="ECO:0000256" key="2">
    <source>
        <dbReference type="ARBA" id="ARBA00022475"/>
    </source>
</evidence>
<dbReference type="InterPro" id="IPR015854">
    <property type="entry name" value="ABC_transpr_LolD-like"/>
</dbReference>
<evidence type="ECO:0000256" key="8">
    <source>
        <dbReference type="RuleBase" id="RU367068"/>
    </source>
</evidence>
<dbReference type="GO" id="GO:0005524">
    <property type="term" value="F:ATP binding"/>
    <property type="evidence" value="ECO:0007669"/>
    <property type="project" value="UniProtKB-UniRule"/>
</dbReference>
<dbReference type="PANTHER" id="PTHR24220">
    <property type="entry name" value="IMPORT ATP-BINDING PROTEIN"/>
    <property type="match status" value="1"/>
</dbReference>
<dbReference type="InterPro" id="IPR003439">
    <property type="entry name" value="ABC_transporter-like_ATP-bd"/>
</dbReference>
<dbReference type="InterPro" id="IPR017911">
    <property type="entry name" value="MacB-like_ATP-bd"/>
</dbReference>
<dbReference type="Pfam" id="PF00005">
    <property type="entry name" value="ABC_tran"/>
    <property type="match status" value="1"/>
</dbReference>
<dbReference type="GO" id="GO:0005886">
    <property type="term" value="C:plasma membrane"/>
    <property type="evidence" value="ECO:0007669"/>
    <property type="project" value="UniProtKB-SubCell"/>
</dbReference>
<dbReference type="GO" id="GO:0016887">
    <property type="term" value="F:ATP hydrolysis activity"/>
    <property type="evidence" value="ECO:0007669"/>
    <property type="project" value="InterPro"/>
</dbReference>
<dbReference type="PATRIC" id="fig|1122169.6.peg.3000"/>
<dbReference type="InterPro" id="IPR011924">
    <property type="entry name" value="LolD_lipo_ATP-bd"/>
</dbReference>
<dbReference type="EC" id="7.6.2.-" evidence="8"/>
<comment type="subunit">
    <text evidence="8">The complex is composed of two ATP-binding proteins (LolD) and two transmembrane proteins (LolC and LolE).</text>
</comment>
<dbReference type="RefSeq" id="WP_018577301.1">
    <property type="nucleotide sequence ID" value="NZ_KB892399.1"/>
</dbReference>
<evidence type="ECO:0000256" key="4">
    <source>
        <dbReference type="ARBA" id="ARBA00022741"/>
    </source>
</evidence>
<sequence>MSNVILNSQKLCKSYNDGSANVEVLKGIDLTIAKGDRIAIIGPSGSGKSTLLHLMGGLDKPTSGEVTISDVDWQKISEKQRCQLRNQRLGFVYQFHHLLPEFTAVENVAMPLLLSGMAVKNAEQQASDMLEHVGLQHRKEHKPAQLSGGERQRVAIARALVHQPHCVLADEPTGNLDQTTASKVFDLMLDLNRQMNTALVIVTHDPQIAQRMDKVFVLHEGTLSLQD</sequence>
<dbReference type="GO" id="GO:0022857">
    <property type="term" value="F:transmembrane transporter activity"/>
    <property type="evidence" value="ECO:0007669"/>
    <property type="project" value="TreeGrafter"/>
</dbReference>
<dbReference type="Gene3D" id="3.40.50.300">
    <property type="entry name" value="P-loop containing nucleotide triphosphate hydrolases"/>
    <property type="match status" value="1"/>
</dbReference>
<dbReference type="OrthoDB" id="9801477at2"/>
<dbReference type="AlphaFoldDB" id="A0A0W0YJY6"/>
<dbReference type="InterPro" id="IPR017871">
    <property type="entry name" value="ABC_transporter-like_CS"/>
</dbReference>
<keyword evidence="6 8" id="KW-1278">Translocase</keyword>
<accession>A0A0W0YJY6</accession>
<evidence type="ECO:0000256" key="5">
    <source>
        <dbReference type="ARBA" id="ARBA00022840"/>
    </source>
</evidence>
<gene>
    <name evidence="8" type="primary">lolD</name>
    <name evidence="10" type="ORF">Lsha_2599</name>
</gene>
<dbReference type="InterPro" id="IPR003593">
    <property type="entry name" value="AAA+_ATPase"/>
</dbReference>
<reference evidence="10 11" key="1">
    <citation type="submission" date="2015-11" db="EMBL/GenBank/DDBJ databases">
        <title>Genomic analysis of 38 Legionella species identifies large and diverse effector repertoires.</title>
        <authorList>
            <person name="Burstein D."/>
            <person name="Amaro F."/>
            <person name="Zusman T."/>
            <person name="Lifshitz Z."/>
            <person name="Cohen O."/>
            <person name="Gilbert J.A."/>
            <person name="Pupko T."/>
            <person name="Shuman H.A."/>
            <person name="Segal G."/>
        </authorList>
    </citation>
    <scope>NUCLEOTIDE SEQUENCE [LARGE SCALE GENOMIC DNA]</scope>
    <source>
        <strain evidence="10 11">ATCC 49655</strain>
    </source>
</reference>
<dbReference type="Proteomes" id="UP000054600">
    <property type="component" value="Unassembled WGS sequence"/>
</dbReference>
<dbReference type="GO" id="GO:0044874">
    <property type="term" value="P:lipoprotein localization to outer membrane"/>
    <property type="evidence" value="ECO:0007669"/>
    <property type="project" value="TreeGrafter"/>
</dbReference>
<dbReference type="CDD" id="cd03255">
    <property type="entry name" value="ABC_MJ0796_LolCDE_FtsE"/>
    <property type="match status" value="1"/>
</dbReference>
<dbReference type="InterPro" id="IPR027417">
    <property type="entry name" value="P-loop_NTPase"/>
</dbReference>
<evidence type="ECO:0000313" key="11">
    <source>
        <dbReference type="Proteomes" id="UP000054600"/>
    </source>
</evidence>
<protein>
    <recommendedName>
        <fullName evidence="8">Lipoprotein-releasing system ATP-binding protein LolD</fullName>
        <ecNumber evidence="8">7.6.2.-</ecNumber>
    </recommendedName>
</protein>
<dbReference type="FunFam" id="3.40.50.300:FF:000230">
    <property type="entry name" value="Lipoprotein-releasing system ATP-binding protein LolD"/>
    <property type="match status" value="1"/>
</dbReference>
<comment type="caution">
    <text evidence="10">The sequence shown here is derived from an EMBL/GenBank/DDBJ whole genome shotgun (WGS) entry which is preliminary data.</text>
</comment>
<dbReference type="PROSITE" id="PS00211">
    <property type="entry name" value="ABC_TRANSPORTER_1"/>
    <property type="match status" value="1"/>
</dbReference>
<evidence type="ECO:0000259" key="9">
    <source>
        <dbReference type="PROSITE" id="PS50893"/>
    </source>
</evidence>
<keyword evidence="2 8" id="KW-1003">Cell membrane</keyword>
<comment type="similarity">
    <text evidence="8">Belongs to the ABC transporter superfamily. Lipoprotein translocase (TC 3.A.1.125) family.</text>
</comment>
<dbReference type="PROSITE" id="PS50893">
    <property type="entry name" value="ABC_TRANSPORTER_2"/>
    <property type="match status" value="1"/>
</dbReference>
<dbReference type="SUPFAM" id="SSF52540">
    <property type="entry name" value="P-loop containing nucleoside triphosphate hydrolases"/>
    <property type="match status" value="1"/>
</dbReference>
<keyword evidence="7 8" id="KW-0472">Membrane</keyword>
<proteinExistence type="inferred from homology"/>
<feature type="domain" description="ABC transporter" evidence="9">
    <location>
        <begin position="6"/>
        <end position="227"/>
    </location>
</feature>
<dbReference type="NCBIfam" id="TIGR02211">
    <property type="entry name" value="LolD_lipo_ex"/>
    <property type="match status" value="1"/>
</dbReference>
<keyword evidence="1 8" id="KW-0813">Transport</keyword>
<name>A0A0W0YJY6_9GAMM</name>
<dbReference type="SMART" id="SM00382">
    <property type="entry name" value="AAA"/>
    <property type="match status" value="1"/>
</dbReference>
<evidence type="ECO:0000256" key="6">
    <source>
        <dbReference type="ARBA" id="ARBA00022967"/>
    </source>
</evidence>
<dbReference type="PANTHER" id="PTHR24220:SF689">
    <property type="entry name" value="LIPOPROTEIN-RELEASING SYSTEM ATP-BINDING PROTEIN LOLD"/>
    <property type="match status" value="1"/>
</dbReference>